<keyword evidence="8" id="KW-0540">Nuclease</keyword>
<dbReference type="FunFam" id="1.10.150.20:FF:000002">
    <property type="entry name" value="DNA polymerase I"/>
    <property type="match status" value="1"/>
</dbReference>
<dbReference type="InterPro" id="IPR002298">
    <property type="entry name" value="DNA_polymerase_A"/>
</dbReference>
<dbReference type="InterPro" id="IPR001098">
    <property type="entry name" value="DNA-dir_DNA_pol_A_palm_dom"/>
</dbReference>
<dbReference type="Gene3D" id="3.30.70.370">
    <property type="match status" value="1"/>
</dbReference>
<comment type="catalytic activity">
    <reaction evidence="14 16">
        <text>DNA(n) + a 2'-deoxyribonucleoside 5'-triphosphate = DNA(n+1) + diphosphate</text>
        <dbReference type="Rhea" id="RHEA:22508"/>
        <dbReference type="Rhea" id="RHEA-COMP:17339"/>
        <dbReference type="Rhea" id="RHEA-COMP:17340"/>
        <dbReference type="ChEBI" id="CHEBI:33019"/>
        <dbReference type="ChEBI" id="CHEBI:61560"/>
        <dbReference type="ChEBI" id="CHEBI:173112"/>
        <dbReference type="EC" id="2.7.7.7"/>
    </reaction>
</comment>
<dbReference type="EC" id="2.7.7.7" evidence="3 15"/>
<evidence type="ECO:0000256" key="10">
    <source>
        <dbReference type="ARBA" id="ARBA00022839"/>
    </source>
</evidence>
<dbReference type="PANTHER" id="PTHR10133:SF27">
    <property type="entry name" value="DNA POLYMERASE NU"/>
    <property type="match status" value="1"/>
</dbReference>
<evidence type="ECO:0000256" key="12">
    <source>
        <dbReference type="ARBA" id="ARBA00023125"/>
    </source>
</evidence>
<dbReference type="GO" id="GO:0003677">
    <property type="term" value="F:DNA binding"/>
    <property type="evidence" value="ECO:0007669"/>
    <property type="project" value="UniProtKB-UniRule"/>
</dbReference>
<dbReference type="SMART" id="SM00279">
    <property type="entry name" value="HhH2"/>
    <property type="match status" value="1"/>
</dbReference>
<dbReference type="GO" id="GO:0006302">
    <property type="term" value="P:double-strand break repair"/>
    <property type="evidence" value="ECO:0007669"/>
    <property type="project" value="TreeGrafter"/>
</dbReference>
<evidence type="ECO:0000256" key="16">
    <source>
        <dbReference type="RuleBase" id="RU004460"/>
    </source>
</evidence>
<evidence type="ECO:0000256" key="13">
    <source>
        <dbReference type="ARBA" id="ARBA00023204"/>
    </source>
</evidence>
<dbReference type="EMBL" id="AWTR02000090">
    <property type="protein sequence ID" value="ETZ06683.1"/>
    <property type="molecule type" value="Genomic_DNA"/>
</dbReference>
<evidence type="ECO:0000256" key="3">
    <source>
        <dbReference type="ARBA" id="ARBA00012417"/>
    </source>
</evidence>
<dbReference type="SMART" id="SM00475">
    <property type="entry name" value="53EXOc"/>
    <property type="match status" value="1"/>
</dbReference>
<dbReference type="Pfam" id="PF01367">
    <property type="entry name" value="5_3_exonuc"/>
    <property type="match status" value="1"/>
</dbReference>
<reference evidence="19 20" key="1">
    <citation type="journal article" date="2014" name="FEMS Microbiol. Lett.">
        <title>Draft genome sequences of three Holospora species (Holospora obtusa, Holospora undulata, and Holospora elegans), endonuclear symbiotic bacteria of the ciliate Paramecium caudatum.</title>
        <authorList>
            <person name="Dohra H."/>
            <person name="Tanaka K."/>
            <person name="Suzuki T."/>
            <person name="Fujishima M."/>
            <person name="Suzuki H."/>
        </authorList>
    </citation>
    <scope>NUCLEOTIDE SEQUENCE [LARGE SCALE GENOMIC DNA]</scope>
    <source>
        <strain evidence="19 20">F1</strain>
    </source>
</reference>
<dbReference type="PRINTS" id="PR00868">
    <property type="entry name" value="DNAPOLI"/>
</dbReference>
<dbReference type="InterPro" id="IPR019760">
    <property type="entry name" value="DNA-dir_DNA_pol_A_CS"/>
</dbReference>
<comment type="similarity">
    <text evidence="1 16">Belongs to the DNA polymerase type-A family.</text>
</comment>
<dbReference type="CDD" id="cd09859">
    <property type="entry name" value="PIN_53EXO"/>
    <property type="match status" value="1"/>
</dbReference>
<accession>W6TCY8</accession>
<evidence type="ECO:0000256" key="5">
    <source>
        <dbReference type="ARBA" id="ARBA00022679"/>
    </source>
</evidence>
<evidence type="ECO:0000256" key="6">
    <source>
        <dbReference type="ARBA" id="ARBA00022695"/>
    </source>
</evidence>
<dbReference type="InterPro" id="IPR043502">
    <property type="entry name" value="DNA/RNA_pol_sf"/>
</dbReference>
<evidence type="ECO:0000256" key="2">
    <source>
        <dbReference type="ARBA" id="ARBA00011541"/>
    </source>
</evidence>
<dbReference type="InterPro" id="IPR029060">
    <property type="entry name" value="PIN-like_dom_sf"/>
</dbReference>
<dbReference type="Pfam" id="PF00476">
    <property type="entry name" value="DNA_pol_A"/>
    <property type="match status" value="1"/>
</dbReference>
<dbReference type="Pfam" id="PF02739">
    <property type="entry name" value="5_3_exonuc_N"/>
    <property type="match status" value="1"/>
</dbReference>
<evidence type="ECO:0000256" key="7">
    <source>
        <dbReference type="ARBA" id="ARBA00022705"/>
    </source>
</evidence>
<dbReference type="PROSITE" id="PS00447">
    <property type="entry name" value="DNA_POLYMERASE_A"/>
    <property type="match status" value="1"/>
</dbReference>
<keyword evidence="13 16" id="KW-0234">DNA repair</keyword>
<evidence type="ECO:0000256" key="14">
    <source>
        <dbReference type="ARBA" id="ARBA00049244"/>
    </source>
</evidence>
<dbReference type="InterPro" id="IPR008918">
    <property type="entry name" value="HhH2"/>
</dbReference>
<keyword evidence="12 16" id="KW-0238">DNA-binding</keyword>
<sequence>MHNVSLSPESVFYLIDASGFLFRSFFALPSLTTSQDRPIGALLGLCNMVLKLWEEQNFTHWALVLDSKEPTFRHDLMPSYKSHRKRPPEALLEQFSFLPELCESFSIPYIVQSGFEADDLMVSYGKWGANFAQKVCLVSCDKDLMQAVTSKIVMYDPVKNIWIHEEEVKKRWGVSPKQIPDIQALSGDSCDHIPGIPGIGLKTATLWVQEAHSLEAVLQGKIKTLSSHKRKLIQEFQDQARLCYRMACLRDDAPILHSDFSYFRRRIPNSDSLERFIDHMELRQLKRRLTGLGWLKIKDPITVFVKLWQPPDLCSQSLTYISWPKDNTGKILGALLATHSENLLTFVPFSDFKTKEWQTFWQSASNLKIFWDTLFILRKLNQEIPPLLEDLKILEYLIRGCHSSDTALKTIAQSGLEVFAIDIKWDTRILEEQQSMCEIQEAFFGIQAYKMFKERIKNLEIHTLYTTLDLPLIQCLRKMELHGISINISVLSELSQKLFNKMDELEKKIYKIFNKPVNLASPKKLAEVLFQDLGWPVSKKGKSGQYSTDSSVLEEYALQGYSVAQDILDWRHCAKLKQSYTDTLPNQLNPDTGKIHSSFSMSTTSTGRLASFHPNLQHIPVSSEFPIRSAFLSSPGYVFLSLDYSQIELRLLAHMGNIPSLIEAFQKEQDIHRATAQTLFDTHEVTSEHRKYAKTVNFGILYGMSAFGLARQLNISSQEAQNYIQRYFDLYPGVKDYMKQIEEQVKKEGSVYTLWGRKCTVLDIHNASSIARQGAIRQAINAPLQGTCADFMKKAMLACENLLGNKGHLLLQLHDELLLEVKEEYAESISQQIKSLMEKIEQLKVPLKVHSSCGKTWK</sequence>
<dbReference type="GO" id="GO:0006261">
    <property type="term" value="P:DNA-templated DNA replication"/>
    <property type="evidence" value="ECO:0007669"/>
    <property type="project" value="UniProtKB-UniRule"/>
</dbReference>
<keyword evidence="16" id="KW-0378">Hydrolase</keyword>
<dbReference type="SUPFAM" id="SSF56672">
    <property type="entry name" value="DNA/RNA polymerases"/>
    <property type="match status" value="1"/>
</dbReference>
<evidence type="ECO:0000313" key="19">
    <source>
        <dbReference type="EMBL" id="ETZ06683.1"/>
    </source>
</evidence>
<dbReference type="NCBIfam" id="NF004397">
    <property type="entry name" value="PRK05755.1"/>
    <property type="match status" value="1"/>
</dbReference>
<evidence type="ECO:0000313" key="20">
    <source>
        <dbReference type="Proteomes" id="UP000019112"/>
    </source>
</evidence>
<organism evidence="19 20">
    <name type="scientific">Holospora obtusa F1</name>
    <dbReference type="NCBI Taxonomy" id="1399147"/>
    <lineage>
        <taxon>Bacteria</taxon>
        <taxon>Pseudomonadati</taxon>
        <taxon>Pseudomonadota</taxon>
        <taxon>Alphaproteobacteria</taxon>
        <taxon>Holosporales</taxon>
        <taxon>Holosporaceae</taxon>
        <taxon>Holospora</taxon>
    </lineage>
</organism>
<dbReference type="InterPro" id="IPR036397">
    <property type="entry name" value="RNaseH_sf"/>
</dbReference>
<keyword evidence="10 16" id="KW-0269">Exonuclease</keyword>
<dbReference type="SUPFAM" id="SSF88723">
    <property type="entry name" value="PIN domain-like"/>
    <property type="match status" value="1"/>
</dbReference>
<evidence type="ECO:0000259" key="17">
    <source>
        <dbReference type="SMART" id="SM00475"/>
    </source>
</evidence>
<proteinExistence type="inferred from homology"/>
<keyword evidence="6 16" id="KW-0548">Nucleotidyltransferase</keyword>
<keyword evidence="20" id="KW-1185">Reference proteome</keyword>
<dbReference type="Gene3D" id="3.30.420.10">
    <property type="entry name" value="Ribonuclease H-like superfamily/Ribonuclease H"/>
    <property type="match status" value="1"/>
</dbReference>
<keyword evidence="11 16" id="KW-0239">DNA-directed DNA polymerase</keyword>
<dbReference type="SMART" id="SM00482">
    <property type="entry name" value="POLAc"/>
    <property type="match status" value="1"/>
</dbReference>
<keyword evidence="7 16" id="KW-0235">DNA replication</keyword>
<evidence type="ECO:0000259" key="18">
    <source>
        <dbReference type="SMART" id="SM00482"/>
    </source>
</evidence>
<dbReference type="SUPFAM" id="SSF47807">
    <property type="entry name" value="5' to 3' exonuclease, C-terminal subdomain"/>
    <property type="match status" value="1"/>
</dbReference>
<evidence type="ECO:0000256" key="9">
    <source>
        <dbReference type="ARBA" id="ARBA00022763"/>
    </source>
</evidence>
<evidence type="ECO:0000256" key="8">
    <source>
        <dbReference type="ARBA" id="ARBA00022722"/>
    </source>
</evidence>
<dbReference type="GO" id="GO:0008409">
    <property type="term" value="F:5'-3' exonuclease activity"/>
    <property type="evidence" value="ECO:0007669"/>
    <property type="project" value="UniProtKB-UniRule"/>
</dbReference>
<dbReference type="Gene3D" id="3.40.50.1010">
    <property type="entry name" value="5'-nuclease"/>
    <property type="match status" value="1"/>
</dbReference>
<dbReference type="GO" id="GO:0003887">
    <property type="term" value="F:DNA-directed DNA polymerase activity"/>
    <property type="evidence" value="ECO:0007669"/>
    <property type="project" value="UniProtKB-UniRule"/>
</dbReference>
<dbReference type="InterPro" id="IPR002421">
    <property type="entry name" value="5-3_exonuclease"/>
</dbReference>
<protein>
    <recommendedName>
        <fullName evidence="4 15">DNA polymerase I</fullName>
        <ecNumber evidence="3 15">2.7.7.7</ecNumber>
    </recommendedName>
</protein>
<dbReference type="NCBIfam" id="TIGR00593">
    <property type="entry name" value="pola"/>
    <property type="match status" value="1"/>
</dbReference>
<dbReference type="InterPro" id="IPR020046">
    <property type="entry name" value="5-3_exonucl_a-hlix_arch_N"/>
</dbReference>
<name>W6TCY8_HOLOB</name>
<dbReference type="AlphaFoldDB" id="W6TCY8"/>
<evidence type="ECO:0000256" key="15">
    <source>
        <dbReference type="NCBIfam" id="TIGR00593"/>
    </source>
</evidence>
<evidence type="ECO:0000256" key="11">
    <source>
        <dbReference type="ARBA" id="ARBA00022932"/>
    </source>
</evidence>
<dbReference type="Gene3D" id="1.10.150.20">
    <property type="entry name" value="5' to 3' exonuclease, C-terminal subdomain"/>
    <property type="match status" value="2"/>
</dbReference>
<comment type="caution">
    <text evidence="19">The sequence shown here is derived from an EMBL/GenBank/DDBJ whole genome shotgun (WGS) entry which is preliminary data.</text>
</comment>
<dbReference type="CDD" id="cd09898">
    <property type="entry name" value="H3TH_53EXO"/>
    <property type="match status" value="1"/>
</dbReference>
<dbReference type="InterPro" id="IPR020045">
    <property type="entry name" value="DNA_polI_H3TH"/>
</dbReference>
<dbReference type="RefSeq" id="WP_024161274.1">
    <property type="nucleotide sequence ID" value="NZ_AWTR02000090.1"/>
</dbReference>
<dbReference type="STRING" id="1399147.P618_201141"/>
<dbReference type="OrthoDB" id="9806424at2"/>
<dbReference type="PANTHER" id="PTHR10133">
    <property type="entry name" value="DNA POLYMERASE I"/>
    <property type="match status" value="1"/>
</dbReference>
<keyword evidence="5 16" id="KW-0808">Transferase</keyword>
<dbReference type="Proteomes" id="UP000019112">
    <property type="component" value="Unassembled WGS sequence"/>
</dbReference>
<feature type="domain" description="5'-3' exonuclease" evidence="17">
    <location>
        <begin position="7"/>
        <end position="266"/>
    </location>
</feature>
<keyword evidence="9 16" id="KW-0227">DNA damage</keyword>
<comment type="subunit">
    <text evidence="2">Single-chain monomer with multiple functions.</text>
</comment>
<feature type="domain" description="DNA-directed DNA polymerase family A palm" evidence="18">
    <location>
        <begin position="624"/>
        <end position="825"/>
    </location>
</feature>
<dbReference type="InterPro" id="IPR036279">
    <property type="entry name" value="5-3_exonuclease_C_sf"/>
</dbReference>
<comment type="function">
    <text evidence="16">In addition to polymerase activity, this DNA polymerase exhibits 5'-3' exonuclease activity.</text>
</comment>
<dbReference type="Gene3D" id="1.20.1060.10">
    <property type="entry name" value="Taq DNA Polymerase, Chain T, domain 4"/>
    <property type="match status" value="1"/>
</dbReference>
<evidence type="ECO:0000256" key="4">
    <source>
        <dbReference type="ARBA" id="ARBA00020311"/>
    </source>
</evidence>
<dbReference type="InterPro" id="IPR018320">
    <property type="entry name" value="DNA_polymerase_1"/>
</dbReference>
<dbReference type="eggNOG" id="COG0749">
    <property type="taxonomic scope" value="Bacteria"/>
</dbReference>
<evidence type="ECO:0000256" key="1">
    <source>
        <dbReference type="ARBA" id="ARBA00007705"/>
    </source>
</evidence>
<gene>
    <name evidence="16" type="primary">polA</name>
    <name evidence="19" type="ORF">P618_201141</name>
</gene>